<comment type="similarity">
    <text evidence="2">Belongs to the importin beta family.</text>
</comment>
<organism evidence="6 7">
    <name type="scientific">Steccherinum ochraceum</name>
    <dbReference type="NCBI Taxonomy" id="92696"/>
    <lineage>
        <taxon>Eukaryota</taxon>
        <taxon>Fungi</taxon>
        <taxon>Dikarya</taxon>
        <taxon>Basidiomycota</taxon>
        <taxon>Agaricomycotina</taxon>
        <taxon>Agaricomycetes</taxon>
        <taxon>Polyporales</taxon>
        <taxon>Steccherinaceae</taxon>
        <taxon>Steccherinum</taxon>
    </lineage>
</organism>
<dbReference type="Pfam" id="PF03810">
    <property type="entry name" value="IBN_N"/>
    <property type="match status" value="1"/>
</dbReference>
<dbReference type="Proteomes" id="UP000292702">
    <property type="component" value="Unassembled WGS sequence"/>
</dbReference>
<evidence type="ECO:0000313" key="7">
    <source>
        <dbReference type="Proteomes" id="UP000292702"/>
    </source>
</evidence>
<sequence>MVVPSRPHLSSDNRQVNVPADELFQVICDAASQDPSKMRASTDRLKELLDMTGSFDALSEIAVQQSLPLQVRQLSIIQLKNAVGNHWRSRKLVPLEQRERIRQRCLLLVNEPDDVVAECNQVITAKISRQDFPVTWPAVIPHLVNIIDVNLAARYTGGNSEFLPLRRSLELLHAITKEFSTIKMAGGMRSMAQIVEATHLKLQDYYSAINASLAGLSPSSVADSRVAEDLLLAHLSFKCLTKCATWSYQKIKGDERIGIDSWLQGLFKSTVGQLQVLTEKRVEIVVALQPSSNWSPVVNSSINYLTRHIFAFGKFYRRLLQLDASRFVTFPTSDELVYYYWNKVIQATGGPSGCIANSNGAIFPIRFLVQGMVVFKDSLASWSPTRKDGTVNQHGLSKTFVEDAVKMLVTRFIPLNPSDLEEWMSDPEEWVNVEERDNEQWEYEIRPCGERVLMTLSVQCREFVEPLLRSTWDEVRGLQATDLTTVLQKEAVYCALGRCAHRMKDVISFSEWLQTNLAVEARGTSSTYPILKRRIAWLIGKWVSSSGTTANNPMIWEVLSYLLQDRGPGTDSVVRLTAAVAIRECIDTLDFDVEVFAPYISPIVTHLVSIISEADTLESKRRVSNCLNTLIECAGLKIIPLMQVIAEPIPQLWMAAGEDWLFKAVLLETVSKLVGATMEHSVSLTGLVVPLLRESFSETAISQLDEDGLALWLIALQNTTTLDSVNGAPGLGELFPLAIHLLGNNLDLLGKIVSIVESYTLLDAPRLLQAYGDELFKAFETGMSQALAVNVKGMLSALSLLLQLAGPYQVWGKAMHTSGLFAHVVKTLSEEKFMSTVLMQYVHVLARVAVANNALFLELMSLAGQTLNMPPTQAWEDVLNQWWSRFDNMYEPRHRKLTAMGIASLVATGHPDVLERLPTEICNMWTDVFGELREAVQRASDEGSGTLTLYWDRPAEDLFADCKGTVEFNRRKLAYENDIVRTTQLTAFIGAAMQEAEVACGGRAVFAERYLAKIDPTIMEQIRKEVTGL</sequence>
<name>A0A4V2MVZ2_9APHY</name>
<accession>A0A4V2MVZ2</accession>
<evidence type="ECO:0000256" key="2">
    <source>
        <dbReference type="ARBA" id="ARBA00007991"/>
    </source>
</evidence>
<dbReference type="InterPro" id="IPR058669">
    <property type="entry name" value="TPR_IPO7/11-like"/>
</dbReference>
<evidence type="ECO:0000259" key="5">
    <source>
        <dbReference type="PROSITE" id="PS50166"/>
    </source>
</evidence>
<dbReference type="InterPro" id="IPR001494">
    <property type="entry name" value="Importin-beta_N"/>
</dbReference>
<dbReference type="GO" id="GO:0031267">
    <property type="term" value="F:small GTPase binding"/>
    <property type="evidence" value="ECO:0007669"/>
    <property type="project" value="InterPro"/>
</dbReference>
<evidence type="ECO:0000313" key="6">
    <source>
        <dbReference type="EMBL" id="TCD64327.1"/>
    </source>
</evidence>
<feature type="domain" description="Importin N-terminal" evidence="5">
    <location>
        <begin position="41"/>
        <end position="111"/>
    </location>
</feature>
<dbReference type="PROSITE" id="PS50166">
    <property type="entry name" value="IMPORTIN_B_NT"/>
    <property type="match status" value="1"/>
</dbReference>
<dbReference type="PANTHER" id="PTHR10997">
    <property type="entry name" value="IMPORTIN-7, 8, 11"/>
    <property type="match status" value="1"/>
</dbReference>
<proteinExistence type="inferred from homology"/>
<dbReference type="InterPro" id="IPR011989">
    <property type="entry name" value="ARM-like"/>
</dbReference>
<evidence type="ECO:0000256" key="3">
    <source>
        <dbReference type="ARBA" id="ARBA00022448"/>
    </source>
</evidence>
<gene>
    <name evidence="6" type="ORF">EIP91_004237</name>
</gene>
<dbReference type="OrthoDB" id="361693at2759"/>
<dbReference type="SUPFAM" id="SSF48371">
    <property type="entry name" value="ARM repeat"/>
    <property type="match status" value="1"/>
</dbReference>
<dbReference type="SMART" id="SM00913">
    <property type="entry name" value="IBN_N"/>
    <property type="match status" value="1"/>
</dbReference>
<dbReference type="Pfam" id="PF25758">
    <property type="entry name" value="TPR_IPO11"/>
    <property type="match status" value="1"/>
</dbReference>
<keyword evidence="3" id="KW-0813">Transport</keyword>
<dbReference type="InterPro" id="IPR016024">
    <property type="entry name" value="ARM-type_fold"/>
</dbReference>
<comment type="subcellular location">
    <subcellularLocation>
        <location evidence="1">Nucleus</location>
    </subcellularLocation>
</comment>
<keyword evidence="4" id="KW-0539">Nucleus</keyword>
<dbReference type="GO" id="GO:0006606">
    <property type="term" value="P:protein import into nucleus"/>
    <property type="evidence" value="ECO:0007669"/>
    <property type="project" value="TreeGrafter"/>
</dbReference>
<dbReference type="PANTHER" id="PTHR10997:SF7">
    <property type="entry name" value="IMPORTIN-11"/>
    <property type="match status" value="1"/>
</dbReference>
<reference evidence="6 7" key="1">
    <citation type="submission" date="2018-11" db="EMBL/GenBank/DDBJ databases">
        <title>Genome assembly of Steccherinum ochraceum LE-BIN_3174, the white-rot fungus of the Steccherinaceae family (The Residual Polyporoid clade, Polyporales, Basidiomycota).</title>
        <authorList>
            <person name="Fedorova T.V."/>
            <person name="Glazunova O.A."/>
            <person name="Landesman E.O."/>
            <person name="Moiseenko K.V."/>
            <person name="Psurtseva N.V."/>
            <person name="Savinova O.S."/>
            <person name="Shakhova N.V."/>
            <person name="Tyazhelova T.V."/>
            <person name="Vasina D.V."/>
        </authorList>
    </citation>
    <scope>NUCLEOTIDE SEQUENCE [LARGE SCALE GENOMIC DNA]</scope>
    <source>
        <strain evidence="6 7">LE-BIN_3174</strain>
    </source>
</reference>
<keyword evidence="7" id="KW-1185">Reference proteome</keyword>
<dbReference type="EMBL" id="RWJN01000242">
    <property type="protein sequence ID" value="TCD64327.1"/>
    <property type="molecule type" value="Genomic_DNA"/>
</dbReference>
<dbReference type="STRING" id="92696.A0A4V2MVZ2"/>
<dbReference type="GO" id="GO:0005829">
    <property type="term" value="C:cytosol"/>
    <property type="evidence" value="ECO:0007669"/>
    <property type="project" value="TreeGrafter"/>
</dbReference>
<dbReference type="Gene3D" id="1.25.10.10">
    <property type="entry name" value="Leucine-rich Repeat Variant"/>
    <property type="match status" value="1"/>
</dbReference>
<evidence type="ECO:0000256" key="4">
    <source>
        <dbReference type="ARBA" id="ARBA00023242"/>
    </source>
</evidence>
<evidence type="ECO:0000256" key="1">
    <source>
        <dbReference type="ARBA" id="ARBA00004123"/>
    </source>
</evidence>
<protein>
    <recommendedName>
        <fullName evidence="5">Importin N-terminal domain-containing protein</fullName>
    </recommendedName>
</protein>
<dbReference type="GO" id="GO:0005635">
    <property type="term" value="C:nuclear envelope"/>
    <property type="evidence" value="ECO:0007669"/>
    <property type="project" value="TreeGrafter"/>
</dbReference>
<dbReference type="AlphaFoldDB" id="A0A4V2MVZ2"/>
<comment type="caution">
    <text evidence="6">The sequence shown here is derived from an EMBL/GenBank/DDBJ whole genome shotgun (WGS) entry which is preliminary data.</text>
</comment>